<dbReference type="GO" id="GO:0003677">
    <property type="term" value="F:DNA binding"/>
    <property type="evidence" value="ECO:0007669"/>
    <property type="project" value="UniProtKB-KW"/>
</dbReference>
<dbReference type="SUPFAM" id="SSF53098">
    <property type="entry name" value="Ribonuclease H-like"/>
    <property type="match status" value="1"/>
</dbReference>
<dbReference type="GO" id="GO:0046983">
    <property type="term" value="F:protein dimerization activity"/>
    <property type="evidence" value="ECO:0007669"/>
    <property type="project" value="InterPro"/>
</dbReference>
<evidence type="ECO:0000259" key="3">
    <source>
        <dbReference type="Pfam" id="PF14372"/>
    </source>
</evidence>
<dbReference type="InterPro" id="IPR025525">
    <property type="entry name" value="hAT-like_transposase_RNase-H"/>
</dbReference>
<dbReference type="PANTHER" id="PTHR46481:SF6">
    <property type="entry name" value="ZINC FINGER BED DOMAIN-CONTAINING PROTEIN RICESLEEPER 2-LIKE"/>
    <property type="match status" value="1"/>
</dbReference>
<dbReference type="PANTHER" id="PTHR46481">
    <property type="entry name" value="ZINC FINGER BED DOMAIN-CONTAINING PROTEIN 4"/>
    <property type="match status" value="1"/>
</dbReference>
<accession>A0A540LFR5</accession>
<name>A0A540LFR5_MALBA</name>
<protein>
    <recommendedName>
        <fullName evidence="6">HAT C-terminal dimerisation domain-containing protein</fullName>
    </recommendedName>
</protein>
<keyword evidence="1" id="KW-0238">DNA-binding</keyword>
<reference evidence="4 5" key="1">
    <citation type="journal article" date="2019" name="G3 (Bethesda)">
        <title>Sequencing of a Wild Apple (Malus baccata) Genome Unravels the Differences Between Cultivated and Wild Apple Species Regarding Disease Resistance and Cold Tolerance.</title>
        <authorList>
            <person name="Chen X."/>
        </authorList>
    </citation>
    <scope>NUCLEOTIDE SEQUENCE [LARGE SCALE GENOMIC DNA]</scope>
    <source>
        <strain evidence="5">cv. Shandingzi</strain>
        <tissue evidence="4">Leaves</tissue>
    </source>
</reference>
<dbReference type="Proteomes" id="UP000315295">
    <property type="component" value="Unassembled WGS sequence"/>
</dbReference>
<dbReference type="AlphaFoldDB" id="A0A540LFR5"/>
<gene>
    <name evidence="4" type="ORF">C1H46_029142</name>
</gene>
<evidence type="ECO:0000256" key="1">
    <source>
        <dbReference type="ARBA" id="ARBA00023125"/>
    </source>
</evidence>
<sequence>MDTCSKKHHIDMKKSQVGLRSPQFNHISFCELLIEAIVKHDLPFRFVEYEGIRTLFKYISPDIKLPCRNIVKKHVLRMFEDEKIRLRDWLNTVEGRICLTSDLWSSATTDGYLTLTAHFVDKEWKMHKRILNFCRMPPPHTGIALSEKINALLVEWGIENKLFSITLDNASANDCSVELLKKQLNFRGLLLMDGKFFHVRCCAHILNLIVQHGLKEIDGSVTKVRECIKYIKCSEGRKNKFFACVAQVGLAGSKRGLRQDVPTRWNSTYTMLDSAIFYRRAFLNLALVDSNFSSCPSLEEWDKIEKISNFLGYFYEVTCLFSGINYPTSNLFFPKVFKVHYCIQDAMEDCDDFMRRMGSYMNLKFKKYWSEYSLILAIAVILDPRYKLQFVEWGYDKLYGKESRELKDVSDTLFALFGCYMDKFFHLLVSNPVNQTPTQIKVGDKLFEEFDNIYQDGSTSVEKTELHLYLEGKRLDRKQELDILSWWKLEQFRYPVLSRMASDVLTIPISTVASESAFSISGRVLDQYRSSLLPETVQALLCTRYWLFGKEALEKEGADLEELTEEIFDMSLNENSGQCSSSISLD</sequence>
<dbReference type="InterPro" id="IPR052035">
    <property type="entry name" value="ZnF_BED_domain_contain"/>
</dbReference>
<dbReference type="Pfam" id="PF14372">
    <property type="entry name" value="hAT-like_RNase-H"/>
    <property type="match status" value="1"/>
</dbReference>
<proteinExistence type="predicted"/>
<feature type="domain" description="hAT-like transposase RNase-H fold" evidence="3">
    <location>
        <begin position="323"/>
        <end position="420"/>
    </location>
</feature>
<comment type="caution">
    <text evidence="4">The sequence shown here is derived from an EMBL/GenBank/DDBJ whole genome shotgun (WGS) entry which is preliminary data.</text>
</comment>
<dbReference type="Pfam" id="PF05699">
    <property type="entry name" value="Dimer_Tnp_hAT"/>
    <property type="match status" value="1"/>
</dbReference>
<dbReference type="EMBL" id="VIEB01000604">
    <property type="protein sequence ID" value="TQD85304.1"/>
    <property type="molecule type" value="Genomic_DNA"/>
</dbReference>
<evidence type="ECO:0000313" key="4">
    <source>
        <dbReference type="EMBL" id="TQD85304.1"/>
    </source>
</evidence>
<organism evidence="4 5">
    <name type="scientific">Malus baccata</name>
    <name type="common">Siberian crab apple</name>
    <name type="synonym">Pyrus baccata</name>
    <dbReference type="NCBI Taxonomy" id="106549"/>
    <lineage>
        <taxon>Eukaryota</taxon>
        <taxon>Viridiplantae</taxon>
        <taxon>Streptophyta</taxon>
        <taxon>Embryophyta</taxon>
        <taxon>Tracheophyta</taxon>
        <taxon>Spermatophyta</taxon>
        <taxon>Magnoliopsida</taxon>
        <taxon>eudicotyledons</taxon>
        <taxon>Gunneridae</taxon>
        <taxon>Pentapetalae</taxon>
        <taxon>rosids</taxon>
        <taxon>fabids</taxon>
        <taxon>Rosales</taxon>
        <taxon>Rosaceae</taxon>
        <taxon>Amygdaloideae</taxon>
        <taxon>Maleae</taxon>
        <taxon>Malus</taxon>
    </lineage>
</organism>
<evidence type="ECO:0008006" key="6">
    <source>
        <dbReference type="Google" id="ProtNLM"/>
    </source>
</evidence>
<keyword evidence="5" id="KW-1185">Reference proteome</keyword>
<dbReference type="InterPro" id="IPR012337">
    <property type="entry name" value="RNaseH-like_sf"/>
</dbReference>
<dbReference type="SMR" id="A0A540LFR5"/>
<dbReference type="InterPro" id="IPR008906">
    <property type="entry name" value="HATC_C_dom"/>
</dbReference>
<feature type="domain" description="HAT C-terminal dimerisation" evidence="2">
    <location>
        <begin position="465"/>
        <end position="547"/>
    </location>
</feature>
<evidence type="ECO:0000313" key="5">
    <source>
        <dbReference type="Proteomes" id="UP000315295"/>
    </source>
</evidence>
<evidence type="ECO:0000259" key="2">
    <source>
        <dbReference type="Pfam" id="PF05699"/>
    </source>
</evidence>